<dbReference type="PANTHER" id="PTHR13479">
    <property type="entry name" value="30S RIBOSOMAL PROTEIN S18"/>
    <property type="match status" value="1"/>
</dbReference>
<dbReference type="AlphaFoldDB" id="A0A1G2DXC4"/>
<dbReference type="EMBL" id="MHLV01000016">
    <property type="protein sequence ID" value="OGZ17711.1"/>
    <property type="molecule type" value="Genomic_DNA"/>
</dbReference>
<dbReference type="NCBIfam" id="TIGR00165">
    <property type="entry name" value="S18"/>
    <property type="match status" value="1"/>
</dbReference>
<dbReference type="GO" id="GO:0070181">
    <property type="term" value="F:small ribosomal subunit rRNA binding"/>
    <property type="evidence" value="ECO:0007669"/>
    <property type="project" value="TreeGrafter"/>
</dbReference>
<dbReference type="GO" id="GO:0003735">
    <property type="term" value="F:structural constituent of ribosome"/>
    <property type="evidence" value="ECO:0007669"/>
    <property type="project" value="InterPro"/>
</dbReference>
<comment type="similarity">
    <text evidence="1 4">Belongs to the bacterial ribosomal protein bS18 family.</text>
</comment>
<dbReference type="PANTHER" id="PTHR13479:SF40">
    <property type="entry name" value="SMALL RIBOSOMAL SUBUNIT PROTEIN BS18M"/>
    <property type="match status" value="1"/>
</dbReference>
<accession>A0A1G2DXC4</accession>
<dbReference type="GO" id="GO:0006412">
    <property type="term" value="P:translation"/>
    <property type="evidence" value="ECO:0007669"/>
    <property type="project" value="InterPro"/>
</dbReference>
<evidence type="ECO:0000256" key="1">
    <source>
        <dbReference type="ARBA" id="ARBA00005589"/>
    </source>
</evidence>
<organism evidence="5 6">
    <name type="scientific">Candidatus Nealsonbacteria bacterium RBG_13_36_15</name>
    <dbReference type="NCBI Taxonomy" id="1801660"/>
    <lineage>
        <taxon>Bacteria</taxon>
        <taxon>Candidatus Nealsoniibacteriota</taxon>
    </lineage>
</organism>
<evidence type="ECO:0000313" key="5">
    <source>
        <dbReference type="EMBL" id="OGZ17711.1"/>
    </source>
</evidence>
<dbReference type="Pfam" id="PF01084">
    <property type="entry name" value="Ribosomal_S18"/>
    <property type="match status" value="1"/>
</dbReference>
<reference evidence="5 6" key="1">
    <citation type="journal article" date="2016" name="Nat. Commun.">
        <title>Thousands of microbial genomes shed light on interconnected biogeochemical processes in an aquifer system.</title>
        <authorList>
            <person name="Anantharaman K."/>
            <person name="Brown C.T."/>
            <person name="Hug L.A."/>
            <person name="Sharon I."/>
            <person name="Castelle C.J."/>
            <person name="Probst A.J."/>
            <person name="Thomas B.C."/>
            <person name="Singh A."/>
            <person name="Wilkins M.J."/>
            <person name="Karaoz U."/>
            <person name="Brodie E.L."/>
            <person name="Williams K.H."/>
            <person name="Hubbard S.S."/>
            <person name="Banfield J.F."/>
        </authorList>
    </citation>
    <scope>NUCLEOTIDE SEQUENCE [LARGE SCALE GENOMIC DNA]</scope>
</reference>
<dbReference type="GO" id="GO:0022627">
    <property type="term" value="C:cytosolic small ribosomal subunit"/>
    <property type="evidence" value="ECO:0007669"/>
    <property type="project" value="TreeGrafter"/>
</dbReference>
<proteinExistence type="inferred from homology"/>
<name>A0A1G2DXC4_9BACT</name>
<keyword evidence="2 4" id="KW-0689">Ribosomal protein</keyword>
<dbReference type="PRINTS" id="PR00974">
    <property type="entry name" value="RIBOSOMALS18"/>
</dbReference>
<dbReference type="SUPFAM" id="SSF46911">
    <property type="entry name" value="Ribosomal protein S18"/>
    <property type="match status" value="1"/>
</dbReference>
<dbReference type="Gene3D" id="4.10.640.10">
    <property type="entry name" value="Ribosomal protein S18"/>
    <property type="match status" value="1"/>
</dbReference>
<dbReference type="InterPro" id="IPR036870">
    <property type="entry name" value="Ribosomal_bS18_sf"/>
</dbReference>
<protein>
    <submittedName>
        <fullName evidence="5">30S ribosomal protein S18</fullName>
    </submittedName>
</protein>
<evidence type="ECO:0000256" key="4">
    <source>
        <dbReference type="RuleBase" id="RU003910"/>
    </source>
</evidence>
<comment type="caution">
    <text evidence="5">The sequence shown here is derived from an EMBL/GenBank/DDBJ whole genome shotgun (WGS) entry which is preliminary data.</text>
</comment>
<evidence type="ECO:0000256" key="3">
    <source>
        <dbReference type="ARBA" id="ARBA00023274"/>
    </source>
</evidence>
<gene>
    <name evidence="5" type="ORF">A2Z78_00155</name>
</gene>
<keyword evidence="3 4" id="KW-0687">Ribonucleoprotein</keyword>
<dbReference type="STRING" id="1801660.A2Z78_00155"/>
<dbReference type="InterPro" id="IPR001648">
    <property type="entry name" value="Ribosomal_bS18"/>
</dbReference>
<evidence type="ECO:0000256" key="2">
    <source>
        <dbReference type="ARBA" id="ARBA00022980"/>
    </source>
</evidence>
<sequence>MECFFCKHNLKGIDFKDVKTLEKFTSGLAKIRAKKRTGVCSLHQRKLAKAIKRARHLGLLAHTIK</sequence>
<dbReference type="Proteomes" id="UP000176752">
    <property type="component" value="Unassembled WGS sequence"/>
</dbReference>
<evidence type="ECO:0000313" key="6">
    <source>
        <dbReference type="Proteomes" id="UP000176752"/>
    </source>
</evidence>